<comment type="caution">
    <text evidence="18">The sequence shown here is derived from an EMBL/GenBank/DDBJ whole genome shotgun (WGS) entry which is preliminary data.</text>
</comment>
<dbReference type="GO" id="GO:0020037">
    <property type="term" value="F:heme binding"/>
    <property type="evidence" value="ECO:0007669"/>
    <property type="project" value="InterPro"/>
</dbReference>
<accession>E8LDK4</accession>
<keyword evidence="5" id="KW-0540">Nuclease</keyword>
<evidence type="ECO:0000256" key="4">
    <source>
        <dbReference type="ARBA" id="ARBA00022679"/>
    </source>
</evidence>
<evidence type="ECO:0000256" key="9">
    <source>
        <dbReference type="ARBA" id="ARBA00022801"/>
    </source>
</evidence>
<dbReference type="InterPro" id="IPR052117">
    <property type="entry name" value="Cas10/Csm1_subtype-III-A"/>
</dbReference>
<dbReference type="GO" id="GO:0016740">
    <property type="term" value="F:transferase activity"/>
    <property type="evidence" value="ECO:0007669"/>
    <property type="project" value="UniProtKB-KW"/>
</dbReference>
<keyword evidence="10" id="KW-0269">Exonuclease</keyword>
<evidence type="ECO:0000313" key="18">
    <source>
        <dbReference type="EMBL" id="EFY05043.1"/>
    </source>
</evidence>
<dbReference type="InterPro" id="IPR048693">
    <property type="entry name" value="Cmr2-like_C"/>
</dbReference>
<dbReference type="InterPro" id="IPR041062">
    <property type="entry name" value="Csm1_B"/>
</dbReference>
<feature type="domain" description="GGDEF" evidence="16">
    <location>
        <begin position="533"/>
        <end position="699"/>
    </location>
</feature>
<dbReference type="Pfam" id="PF01966">
    <property type="entry name" value="HD"/>
    <property type="match status" value="1"/>
</dbReference>
<proteinExistence type="inferred from homology"/>
<dbReference type="PROSITE" id="PS51007">
    <property type="entry name" value="CYTC"/>
    <property type="match status" value="1"/>
</dbReference>
<comment type="similarity">
    <text evidence="2">Belongs to the CRISPR-associated Cas10/Csm1 family.</text>
</comment>
<keyword evidence="7" id="KW-0547">Nucleotide-binding</keyword>
<evidence type="ECO:0000256" key="12">
    <source>
        <dbReference type="ARBA" id="ARBA00023004"/>
    </source>
</evidence>
<evidence type="ECO:0000256" key="10">
    <source>
        <dbReference type="ARBA" id="ARBA00022839"/>
    </source>
</evidence>
<dbReference type="PANTHER" id="PTHR36528:SF1">
    <property type="entry name" value="CRISPR SYSTEM SINGLE-STRAND-SPECIFIC DEOXYRIBONUCLEASE CAS10_CSM1 (SUBTYPE III-A)"/>
    <property type="match status" value="1"/>
</dbReference>
<evidence type="ECO:0000256" key="1">
    <source>
        <dbReference type="ARBA" id="ARBA00001968"/>
    </source>
</evidence>
<evidence type="ECO:0000256" key="2">
    <source>
        <dbReference type="ARBA" id="ARBA00005700"/>
    </source>
</evidence>
<dbReference type="AlphaFoldDB" id="E8LDK4"/>
<dbReference type="PROSITE" id="PS50887">
    <property type="entry name" value="GGDEF"/>
    <property type="match status" value="1"/>
</dbReference>
<keyword evidence="13" id="KW-0051">Antiviral defense</keyword>
<keyword evidence="8" id="KW-0255">Endonuclease</keyword>
<protein>
    <recommendedName>
        <fullName evidence="3">CRISPR system single-strand-specific deoxyribonuclease Cas10/Csm1 (subtype III-A)</fullName>
    </recommendedName>
    <alternativeName>
        <fullName evidence="14">Cyclic oligoadenylate synthase</fullName>
    </alternativeName>
</protein>
<gene>
    <name evidence="18" type="primary">csm1</name>
    <name evidence="18" type="ORF">HMPREF9443_00931</name>
</gene>
<dbReference type="Proteomes" id="UP000004923">
    <property type="component" value="Unassembled WGS sequence"/>
</dbReference>
<dbReference type="GO" id="GO:0046872">
    <property type="term" value="F:metal ion binding"/>
    <property type="evidence" value="ECO:0007669"/>
    <property type="project" value="UniProtKB-KW"/>
</dbReference>
<dbReference type="Pfam" id="PF22335">
    <property type="entry name" value="Cas10-Cmr2_palm2"/>
    <property type="match status" value="1"/>
</dbReference>
<dbReference type="NCBIfam" id="TIGR02578">
    <property type="entry name" value="cas_TM1811_Csm1"/>
    <property type="match status" value="1"/>
</dbReference>
<organism evidence="18 19">
    <name type="scientific">Phascolarctobacterium succinatutens YIT 12067</name>
    <dbReference type="NCBI Taxonomy" id="626939"/>
    <lineage>
        <taxon>Bacteria</taxon>
        <taxon>Bacillati</taxon>
        <taxon>Bacillota</taxon>
        <taxon>Negativicutes</taxon>
        <taxon>Acidaminococcales</taxon>
        <taxon>Acidaminococcaceae</taxon>
        <taxon>Phascolarctobacterium</taxon>
    </lineage>
</organism>
<evidence type="ECO:0000256" key="6">
    <source>
        <dbReference type="ARBA" id="ARBA00022723"/>
    </source>
</evidence>
<dbReference type="SUPFAM" id="SSF109604">
    <property type="entry name" value="HD-domain/PDEase-like"/>
    <property type="match status" value="1"/>
</dbReference>
<dbReference type="CDD" id="cd09680">
    <property type="entry name" value="Cas10_III"/>
    <property type="match status" value="1"/>
</dbReference>
<dbReference type="InterPro" id="IPR009056">
    <property type="entry name" value="Cyt_c-like_dom"/>
</dbReference>
<dbReference type="eggNOG" id="COG1353">
    <property type="taxonomic scope" value="Bacteria"/>
</dbReference>
<keyword evidence="11" id="KW-0067">ATP-binding</keyword>
<reference evidence="18 19" key="1">
    <citation type="submission" date="2011-01" db="EMBL/GenBank/DDBJ databases">
        <authorList>
            <person name="Weinstock G."/>
            <person name="Sodergren E."/>
            <person name="Clifton S."/>
            <person name="Fulton L."/>
            <person name="Fulton B."/>
            <person name="Courtney L."/>
            <person name="Fronick C."/>
            <person name="Harrison M."/>
            <person name="Strong C."/>
            <person name="Farmer C."/>
            <person name="Delahaunty K."/>
            <person name="Markovic C."/>
            <person name="Hall O."/>
            <person name="Minx P."/>
            <person name="Tomlinson C."/>
            <person name="Mitreva M."/>
            <person name="Hou S."/>
            <person name="Chen J."/>
            <person name="Wollam A."/>
            <person name="Pepin K.H."/>
            <person name="Johnson M."/>
            <person name="Bhonagiri V."/>
            <person name="Zhang X."/>
            <person name="Suruliraj S."/>
            <person name="Warren W."/>
            <person name="Chinwalla A."/>
            <person name="Mardis E.R."/>
            <person name="Wilson R.K."/>
        </authorList>
    </citation>
    <scope>NUCLEOTIDE SEQUENCE [LARGE SCALE GENOMIC DNA]</scope>
    <source>
        <strain evidence="18 19">YIT 12067</strain>
    </source>
</reference>
<dbReference type="InterPro" id="IPR054767">
    <property type="entry name" value="Cas10-Cmr2_palm2"/>
</dbReference>
<dbReference type="OrthoDB" id="9768769at2"/>
<evidence type="ECO:0000259" key="16">
    <source>
        <dbReference type="PROSITE" id="PS50887"/>
    </source>
</evidence>
<evidence type="ECO:0000256" key="13">
    <source>
        <dbReference type="ARBA" id="ARBA00023118"/>
    </source>
</evidence>
<dbReference type="Pfam" id="PF20824">
    <property type="entry name" value="Cmr2_hel_dom2"/>
    <property type="match status" value="1"/>
</dbReference>
<comment type="cofactor">
    <cofactor evidence="1">
        <name>a divalent metal cation</name>
        <dbReference type="ChEBI" id="CHEBI:60240"/>
    </cofactor>
</comment>
<dbReference type="InterPro" id="IPR000160">
    <property type="entry name" value="GGDEF_dom"/>
</dbReference>
<dbReference type="InterPro" id="IPR013408">
    <property type="entry name" value="Cas10/Csm1"/>
</dbReference>
<dbReference type="Pfam" id="PF18211">
    <property type="entry name" value="Csm1_B"/>
    <property type="match status" value="1"/>
</dbReference>
<evidence type="ECO:0000256" key="11">
    <source>
        <dbReference type="ARBA" id="ARBA00022840"/>
    </source>
</evidence>
<name>E8LDK4_9FIRM</name>
<dbReference type="GO" id="GO:0051607">
    <property type="term" value="P:defense response to virus"/>
    <property type="evidence" value="ECO:0007669"/>
    <property type="project" value="UniProtKB-KW"/>
</dbReference>
<dbReference type="GO" id="GO:0009055">
    <property type="term" value="F:electron transfer activity"/>
    <property type="evidence" value="ECO:0007669"/>
    <property type="project" value="InterPro"/>
</dbReference>
<dbReference type="Gene3D" id="1.10.3210.10">
    <property type="entry name" value="Hypothetical protein af1432"/>
    <property type="match status" value="1"/>
</dbReference>
<keyword evidence="4" id="KW-0808">Transferase</keyword>
<keyword evidence="6 15" id="KW-0479">Metal-binding</keyword>
<evidence type="ECO:0000256" key="14">
    <source>
        <dbReference type="ARBA" id="ARBA00032922"/>
    </source>
</evidence>
<evidence type="ECO:0000256" key="15">
    <source>
        <dbReference type="PROSITE-ProRule" id="PRU00433"/>
    </source>
</evidence>
<evidence type="ECO:0000256" key="7">
    <source>
        <dbReference type="ARBA" id="ARBA00022741"/>
    </source>
</evidence>
<sequence>MAEIDVLIKAALLHDIGKMCLRADHSLGNHSNAGANFLKKYMDNSLEAEQVSRCLRLHHAKALKTAKLLADDFSYIVYEADNIAAAADRREREDEGVDRGFDAQSCLQSVFNIFGEQTSNPVSKYYLRGLNPSDKFNYPTTEMCYASDDKYEELVNVLESNFQRAGVLDMSNGELLRILEDVMSYIPSSTNKNEVCDISLYIHSKVTAALASCMYEYFSENKIKDYKKYCYDQSGNSEFRKQDAFLLVSGDFSGIQDFIYTVPSKGALKSLRGRSFYLEIFMENYIDEILQQLGLSRANLLYTGGGHFYLLAANTDTTKDNLKKIQNACNEWLLEKFGTKLYMAMGFAPCSASDLQNSGMQRNVFAAVSKKLNQDKLCRYDIQNLAKLFDSDSSYNKNLDGSRECAVCHMSSKKLIANGDAGDICPTCKGLFQLGEKLFKANRHFAVLSKAVGEELDLFGYNKPLFLAVMDEKELEENSSSLVRIYSKNKALTGRNIGTRLWLADYYSTNDKGAVMEFEDLAEQCCDGGHGIKRLGVLRADVDNLGAAFIGGFIRYGKEEPEKYATLSRYADLSRDLGMFFKLAVSKLCRGELNGFDNINQQQFSLYGLQKPVQRKVHVVYSGGDDMFIVGAWDELIELAVDIRRAFTRFTNGKLSFSAGLAMFSHGYPISKMAEITGMLESAAKSSNKMKNSIALFGFETEQKNAGSCLCCEHIYDWTTFTDKVCKEKLQFLLQHLNIDTVDNNKLKTGKAMLYRLLNLLEEKDDNMNLARFAYTLGRMQPEKASVQLQQCYNEFSQQMYKWFKDADARKQLRTALDLIIYYIRDTKEDA</sequence>
<dbReference type="InterPro" id="IPR006674">
    <property type="entry name" value="HD_domain"/>
</dbReference>
<feature type="domain" description="Cytochrome c" evidence="17">
    <location>
        <begin position="380"/>
        <end position="523"/>
    </location>
</feature>
<dbReference type="GO" id="GO:0005524">
    <property type="term" value="F:ATP binding"/>
    <property type="evidence" value="ECO:0007669"/>
    <property type="project" value="UniProtKB-KW"/>
</dbReference>
<evidence type="ECO:0000259" key="17">
    <source>
        <dbReference type="PROSITE" id="PS51007"/>
    </source>
</evidence>
<dbReference type="GO" id="GO:0004527">
    <property type="term" value="F:exonuclease activity"/>
    <property type="evidence" value="ECO:0007669"/>
    <property type="project" value="UniProtKB-KW"/>
</dbReference>
<keyword evidence="15" id="KW-0349">Heme</keyword>
<keyword evidence="12 15" id="KW-0408">Iron</keyword>
<dbReference type="RefSeq" id="WP_009145302.1">
    <property type="nucleotide sequence ID" value="NZ_GL830879.1"/>
</dbReference>
<dbReference type="InterPro" id="IPR043128">
    <property type="entry name" value="Rev_trsase/Diguanyl_cyclase"/>
</dbReference>
<evidence type="ECO:0000256" key="8">
    <source>
        <dbReference type="ARBA" id="ARBA00022759"/>
    </source>
</evidence>
<dbReference type="EMBL" id="AEVN01000038">
    <property type="protein sequence ID" value="EFY05043.1"/>
    <property type="molecule type" value="Genomic_DNA"/>
</dbReference>
<dbReference type="HOGENOM" id="CLU_017487_1_0_9"/>
<evidence type="ECO:0000256" key="5">
    <source>
        <dbReference type="ARBA" id="ARBA00022722"/>
    </source>
</evidence>
<dbReference type="PANTHER" id="PTHR36528">
    <property type="entry name" value="CRISPR SYSTEM SINGLE-STRAND-SPECIFIC DEOXYRIBONUCLEASE CAS10/CSM1 (SUBTYPE III-A)"/>
    <property type="match status" value="1"/>
</dbReference>
<dbReference type="Gene3D" id="3.30.70.270">
    <property type="match status" value="1"/>
</dbReference>
<keyword evidence="19" id="KW-1185">Reference proteome</keyword>
<dbReference type="GO" id="GO:0004519">
    <property type="term" value="F:endonuclease activity"/>
    <property type="evidence" value="ECO:0007669"/>
    <property type="project" value="UniProtKB-KW"/>
</dbReference>
<evidence type="ECO:0000256" key="3">
    <source>
        <dbReference type="ARBA" id="ARBA00014333"/>
    </source>
</evidence>
<evidence type="ECO:0000313" key="19">
    <source>
        <dbReference type="Proteomes" id="UP000004923"/>
    </source>
</evidence>
<keyword evidence="9" id="KW-0378">Hydrolase</keyword>